<dbReference type="Proteomes" id="UP000178448">
    <property type="component" value="Unassembled WGS sequence"/>
</dbReference>
<accession>A0A1F5YVW7</accession>
<dbReference type="STRING" id="1798374.A2Z33_03900"/>
<dbReference type="SUPFAM" id="SSF53254">
    <property type="entry name" value="Phosphoglycerate mutase-like"/>
    <property type="match status" value="1"/>
</dbReference>
<dbReference type="Pfam" id="PF00300">
    <property type="entry name" value="His_Phos_1"/>
    <property type="match status" value="1"/>
</dbReference>
<dbReference type="Gene3D" id="3.40.50.1240">
    <property type="entry name" value="Phosphoglycerate mutase-like"/>
    <property type="match status" value="1"/>
</dbReference>
<dbReference type="EMBL" id="MFJD01000004">
    <property type="protein sequence ID" value="OGG04265.1"/>
    <property type="molecule type" value="Genomic_DNA"/>
</dbReference>
<dbReference type="InterPro" id="IPR029033">
    <property type="entry name" value="His_PPase_superfam"/>
</dbReference>
<organism evidence="1 2">
    <name type="scientific">Candidatus Gottesmanbacteria bacterium RBG_16_52_11</name>
    <dbReference type="NCBI Taxonomy" id="1798374"/>
    <lineage>
        <taxon>Bacteria</taxon>
        <taxon>Candidatus Gottesmaniibacteriota</taxon>
    </lineage>
</organism>
<proteinExistence type="predicted"/>
<evidence type="ECO:0000313" key="1">
    <source>
        <dbReference type="EMBL" id="OGG04265.1"/>
    </source>
</evidence>
<dbReference type="AlphaFoldDB" id="A0A1F5YVW7"/>
<gene>
    <name evidence="1" type="ORF">A2Z33_03900</name>
</gene>
<evidence type="ECO:0000313" key="2">
    <source>
        <dbReference type="Proteomes" id="UP000178448"/>
    </source>
</evidence>
<dbReference type="SUPFAM" id="SSF109604">
    <property type="entry name" value="HD-domain/PDEase-like"/>
    <property type="match status" value="1"/>
</dbReference>
<dbReference type="InterPro" id="IPR013078">
    <property type="entry name" value="His_Pase_superF_clade-1"/>
</dbReference>
<protein>
    <submittedName>
        <fullName evidence="1">Uncharacterized protein</fullName>
    </submittedName>
</protein>
<name>A0A1F5YVW7_9BACT</name>
<sequence length="497" mass="55951">MLIDHFVTILPMPGETVRYRAVEDRHAVERYMTMKSIGRDLFADSHVVQTGRVNSTDIDLAYRFIADSARETDSEVSASFWCHLLITPEFIKSLSEEANAHGISVDTDAMVFAGVLHDAARLAYPSAYARNDLILDRMLKDFGIPKSVIDVLPSFIERLEIASAMDFSEEQLRGDTGLKHHQSVLLNAYLRSLTPEQIIFNVADNLSKRNHVGVLTMNDLRTYLLYLDGTVYNGESVWPSVKNALAKRREHALFQWHLVRRSVDWLSENGIPLDPIRENLKDYGARLVVAVRHGEVENPRGIVYNRDSVMDPADIVRLSDEGRMQIRGLGERLSARRFRFTGMLVSPNTRTLESAGELSRVSGITPDTDDRLDDTYAPNVYLSGMSMDQFQEEFKGDIYDVSVWGATHERPETIAARISDVVRDMRDSLSAGEAGMVVTHGDPLAWFLNQEETGQLPAPQTLRNSRYPPKGSAVVFVYGPDDSLFTSYFIHGTGKKY</sequence>
<comment type="caution">
    <text evidence="1">The sequence shown here is derived from an EMBL/GenBank/DDBJ whole genome shotgun (WGS) entry which is preliminary data.</text>
</comment>
<reference evidence="1 2" key="1">
    <citation type="journal article" date="2016" name="Nat. Commun.">
        <title>Thousands of microbial genomes shed light on interconnected biogeochemical processes in an aquifer system.</title>
        <authorList>
            <person name="Anantharaman K."/>
            <person name="Brown C.T."/>
            <person name="Hug L.A."/>
            <person name="Sharon I."/>
            <person name="Castelle C.J."/>
            <person name="Probst A.J."/>
            <person name="Thomas B.C."/>
            <person name="Singh A."/>
            <person name="Wilkins M.J."/>
            <person name="Karaoz U."/>
            <person name="Brodie E.L."/>
            <person name="Williams K.H."/>
            <person name="Hubbard S.S."/>
            <person name="Banfield J.F."/>
        </authorList>
    </citation>
    <scope>NUCLEOTIDE SEQUENCE [LARGE SCALE GENOMIC DNA]</scope>
</reference>